<reference evidence="4 5" key="1">
    <citation type="submission" date="2021-12" db="EMBL/GenBank/DDBJ databases">
        <title>Genome sequencing of bacteria with rrn-lacking chromosome and rrn-plasmid.</title>
        <authorList>
            <person name="Anda M."/>
            <person name="Iwasaki W."/>
        </authorList>
    </citation>
    <scope>NUCLEOTIDE SEQUENCE [LARGE SCALE GENOMIC DNA]</scope>
    <source>
        <strain evidence="4 5">DSM 100852</strain>
    </source>
</reference>
<evidence type="ECO:0000256" key="2">
    <source>
        <dbReference type="ARBA" id="ARBA00022729"/>
    </source>
</evidence>
<evidence type="ECO:0000313" key="5">
    <source>
        <dbReference type="Proteomes" id="UP001348817"/>
    </source>
</evidence>
<dbReference type="RefSeq" id="WP_338394464.1">
    <property type="nucleotide sequence ID" value="NZ_AP025314.1"/>
</dbReference>
<dbReference type="Gene3D" id="3.20.20.370">
    <property type="entry name" value="Glycoside hydrolase/deacetylase"/>
    <property type="match status" value="1"/>
</dbReference>
<gene>
    <name evidence="4" type="ORF">FUAX_16830</name>
</gene>
<protein>
    <recommendedName>
        <fullName evidence="3">NodB homology domain-containing protein</fullName>
    </recommendedName>
</protein>
<keyword evidence="5" id="KW-1185">Reference proteome</keyword>
<dbReference type="PANTHER" id="PTHR34216:SF3">
    <property type="entry name" value="POLY-BETA-1,6-N-ACETYL-D-GLUCOSAMINE N-DEACETYLASE"/>
    <property type="match status" value="1"/>
</dbReference>
<dbReference type="Pfam" id="PF01522">
    <property type="entry name" value="Polysacc_deac_1"/>
    <property type="match status" value="1"/>
</dbReference>
<sequence>MVTDRNEGELRVLMYHQIAKPKKDAKIKGLFTTPSQFEFHVKHLTKKGYNFTTFEEISNQGLDKNRKNVVLTFDDGSNCFLKNAMPILRKYSVPAVVYVVAGEIGQKDVVFEESSNKTPIDLLTKEELRELTKEGIEIGSHCVNHVHLARKTKEVVETELIESKKILEEVLGKRVYSIAYPFGNYNEEVMDVAQKSGYDWAVMTKAGSNVGRNRFELFRTPIRGYKLKHYLQFYKTVFGFSR</sequence>
<feature type="domain" description="NodB homology" evidence="3">
    <location>
        <begin position="67"/>
        <end position="242"/>
    </location>
</feature>
<dbReference type="Proteomes" id="UP001348817">
    <property type="component" value="Chromosome"/>
</dbReference>
<accession>A0AAU9D8N0</accession>
<dbReference type="GO" id="GO:0005576">
    <property type="term" value="C:extracellular region"/>
    <property type="evidence" value="ECO:0007669"/>
    <property type="project" value="UniProtKB-SubCell"/>
</dbReference>
<keyword evidence="2" id="KW-0732">Signal</keyword>
<dbReference type="PROSITE" id="PS51677">
    <property type="entry name" value="NODB"/>
    <property type="match status" value="1"/>
</dbReference>
<evidence type="ECO:0000256" key="1">
    <source>
        <dbReference type="ARBA" id="ARBA00004613"/>
    </source>
</evidence>
<organism evidence="4 5">
    <name type="scientific">Fulvitalea axinellae</name>
    <dbReference type="NCBI Taxonomy" id="1182444"/>
    <lineage>
        <taxon>Bacteria</taxon>
        <taxon>Pseudomonadati</taxon>
        <taxon>Bacteroidota</taxon>
        <taxon>Cytophagia</taxon>
        <taxon>Cytophagales</taxon>
        <taxon>Persicobacteraceae</taxon>
        <taxon>Fulvitalea</taxon>
    </lineage>
</organism>
<dbReference type="GO" id="GO:0005975">
    <property type="term" value="P:carbohydrate metabolic process"/>
    <property type="evidence" value="ECO:0007669"/>
    <property type="project" value="InterPro"/>
</dbReference>
<dbReference type="InterPro" id="IPR002509">
    <property type="entry name" value="NODB_dom"/>
</dbReference>
<proteinExistence type="predicted"/>
<comment type="subcellular location">
    <subcellularLocation>
        <location evidence="1">Secreted</location>
    </subcellularLocation>
</comment>
<dbReference type="SUPFAM" id="SSF88713">
    <property type="entry name" value="Glycoside hydrolase/deacetylase"/>
    <property type="match status" value="1"/>
</dbReference>
<dbReference type="KEGG" id="fax:FUAX_16830"/>
<dbReference type="InterPro" id="IPR051398">
    <property type="entry name" value="Polysacch_Deacetylase"/>
</dbReference>
<dbReference type="AlphaFoldDB" id="A0AAU9D8N0"/>
<dbReference type="EMBL" id="AP025314">
    <property type="protein sequence ID" value="BDD09251.1"/>
    <property type="molecule type" value="Genomic_DNA"/>
</dbReference>
<evidence type="ECO:0000259" key="3">
    <source>
        <dbReference type="PROSITE" id="PS51677"/>
    </source>
</evidence>
<dbReference type="GO" id="GO:0016810">
    <property type="term" value="F:hydrolase activity, acting on carbon-nitrogen (but not peptide) bonds"/>
    <property type="evidence" value="ECO:0007669"/>
    <property type="project" value="InterPro"/>
</dbReference>
<dbReference type="InterPro" id="IPR011330">
    <property type="entry name" value="Glyco_hydro/deAcase_b/a-brl"/>
</dbReference>
<name>A0AAU9D8N0_9BACT</name>
<dbReference type="CDD" id="cd10918">
    <property type="entry name" value="CE4_NodB_like_5s_6s"/>
    <property type="match status" value="1"/>
</dbReference>
<dbReference type="PANTHER" id="PTHR34216">
    <property type="match status" value="1"/>
</dbReference>
<evidence type="ECO:0000313" key="4">
    <source>
        <dbReference type="EMBL" id="BDD09251.1"/>
    </source>
</evidence>